<evidence type="ECO:0000256" key="5">
    <source>
        <dbReference type="ARBA" id="ARBA00022679"/>
    </source>
</evidence>
<dbReference type="Pfam" id="PF02768">
    <property type="entry name" value="DNA_pol3_beta_3"/>
    <property type="match status" value="1"/>
</dbReference>
<evidence type="ECO:0000256" key="2">
    <source>
        <dbReference type="ARBA" id="ARBA00010752"/>
    </source>
</evidence>
<comment type="similarity">
    <text evidence="2 10">Belongs to the beta sliding clamp family.</text>
</comment>
<evidence type="ECO:0000256" key="8">
    <source>
        <dbReference type="ARBA" id="ARBA00022932"/>
    </source>
</evidence>
<dbReference type="InterPro" id="IPR022635">
    <property type="entry name" value="DNA_polIII_beta_C"/>
</dbReference>
<dbReference type="Gene3D" id="3.70.10.10">
    <property type="match status" value="1"/>
</dbReference>
<evidence type="ECO:0000259" key="13">
    <source>
        <dbReference type="Pfam" id="PF02768"/>
    </source>
</evidence>
<keyword evidence="15" id="KW-1185">Reference proteome</keyword>
<dbReference type="GO" id="GO:0003887">
    <property type="term" value="F:DNA-directed DNA polymerase activity"/>
    <property type="evidence" value="ECO:0007669"/>
    <property type="project" value="UniProtKB-EC"/>
</dbReference>
<reference evidence="15" key="1">
    <citation type="journal article" date="2019" name="Int. J. Syst. Evol. Microbiol.">
        <title>The Global Catalogue of Microorganisms (GCM) 10K type strain sequencing project: providing services to taxonomists for standard genome sequencing and annotation.</title>
        <authorList>
            <consortium name="The Broad Institute Genomics Platform"/>
            <consortium name="The Broad Institute Genome Sequencing Center for Infectious Disease"/>
            <person name="Wu L."/>
            <person name="Ma J."/>
        </authorList>
    </citation>
    <scope>NUCLEOTIDE SEQUENCE [LARGE SCALE GENOMIC DNA]</scope>
    <source>
        <strain evidence="15">CCM 8897</strain>
    </source>
</reference>
<evidence type="ECO:0000259" key="11">
    <source>
        <dbReference type="Pfam" id="PF00712"/>
    </source>
</evidence>
<dbReference type="InterPro" id="IPR022637">
    <property type="entry name" value="DNA_polIII_beta_cen"/>
</dbReference>
<feature type="domain" description="DNA polymerase III beta sliding clamp N-terminal" evidence="11">
    <location>
        <begin position="1"/>
        <end position="126"/>
    </location>
</feature>
<comment type="function">
    <text evidence="10">Confers DNA tethering and processivity to DNA polymerases and other proteins. Acts as a clamp, forming a ring around DNA (a reaction catalyzed by the clamp-loading complex) which diffuses in an ATP-independent manner freely and bidirectionally along dsDNA. Initially characterized for its ability to contact the catalytic subunit of DNA polymerase III (Pol III), a complex, multichain enzyme responsible for most of the replicative synthesis in bacteria; Pol III exhibits 3'-5' exonuclease proofreading activity. The beta chain is required for initiation of replication as well as for processivity of DNA replication.</text>
</comment>
<dbReference type="Pfam" id="PF00712">
    <property type="entry name" value="DNA_pol3_beta"/>
    <property type="match status" value="1"/>
</dbReference>
<accession>A0ABW1UN10</accession>
<organism evidence="14 15">
    <name type="scientific">Lapidilactobacillus achengensis</name>
    <dbReference type="NCBI Taxonomy" id="2486000"/>
    <lineage>
        <taxon>Bacteria</taxon>
        <taxon>Bacillati</taxon>
        <taxon>Bacillota</taxon>
        <taxon>Bacilli</taxon>
        <taxon>Lactobacillales</taxon>
        <taxon>Lactobacillaceae</taxon>
        <taxon>Lapidilactobacillus</taxon>
    </lineage>
</organism>
<keyword evidence="5 10" id="KW-0808">Transferase</keyword>
<dbReference type="RefSeq" id="WP_125601399.1">
    <property type="nucleotide sequence ID" value="NZ_JBHSSM010000007.1"/>
</dbReference>
<evidence type="ECO:0000259" key="12">
    <source>
        <dbReference type="Pfam" id="PF02767"/>
    </source>
</evidence>
<keyword evidence="8 10" id="KW-0239">DNA-directed DNA polymerase</keyword>
<dbReference type="InterPro" id="IPR046938">
    <property type="entry name" value="DNA_clamp_sf"/>
</dbReference>
<dbReference type="Proteomes" id="UP001596310">
    <property type="component" value="Unassembled WGS sequence"/>
</dbReference>
<keyword evidence="4 10" id="KW-0963">Cytoplasm</keyword>
<keyword evidence="7 10" id="KW-0235">DNA replication</keyword>
<evidence type="ECO:0000313" key="14">
    <source>
        <dbReference type="EMBL" id="MFC6314443.1"/>
    </source>
</evidence>
<evidence type="ECO:0000256" key="10">
    <source>
        <dbReference type="PIRNR" id="PIRNR000804"/>
    </source>
</evidence>
<evidence type="ECO:0000256" key="4">
    <source>
        <dbReference type="ARBA" id="ARBA00022490"/>
    </source>
</evidence>
<evidence type="ECO:0000256" key="1">
    <source>
        <dbReference type="ARBA" id="ARBA00004496"/>
    </source>
</evidence>
<comment type="subcellular location">
    <subcellularLocation>
        <location evidence="1 10">Cytoplasm</location>
    </subcellularLocation>
</comment>
<sequence length="379" mass="41705">MKFTINRNSFIRSFNDVSRAIPAKTTIPILTGIKLDLTNDGLLLTGSNSDISIETFMPVSDEELNLQIESVGSVVLTARFFGEVVKRLPEDEFTLEVRDNYQTRLTSGKSEFTVVGIDANDFPRLPEVEDQSELKIGADILRDLINQTVLAVSDQETRPILTGVNFTIDGNGLLAVATDSHRLSQRRLDLPDITSTYRMVIPGKSLQELSRMLADQSGDIALRISENQVLFSFGATKFYSRLLEGNYPDTARLIPTEHNVQLQLNASTFLAAIERAALLSHASRANVVRLVLTPADNSAILSGTSPDVGNVEEALTITALTGDELDISFNPDYMKDALRAFGPAEISLNFTTNLRPFTLVPTADGEHFVQLITPVRTFN</sequence>
<dbReference type="Gene3D" id="3.10.150.10">
    <property type="entry name" value="DNA Polymerase III, subunit A, domain 2"/>
    <property type="match status" value="1"/>
</dbReference>
<evidence type="ECO:0000256" key="7">
    <source>
        <dbReference type="ARBA" id="ARBA00022705"/>
    </source>
</evidence>
<feature type="domain" description="DNA polymerase III beta sliding clamp C-terminal" evidence="13">
    <location>
        <begin position="252"/>
        <end position="376"/>
    </location>
</feature>
<dbReference type="NCBIfam" id="TIGR00663">
    <property type="entry name" value="dnan"/>
    <property type="match status" value="1"/>
</dbReference>
<comment type="caution">
    <text evidence="14">The sequence shown here is derived from an EMBL/GenBank/DDBJ whole genome shotgun (WGS) entry which is preliminary data.</text>
</comment>
<name>A0ABW1UN10_9LACO</name>
<dbReference type="CDD" id="cd00140">
    <property type="entry name" value="beta_clamp"/>
    <property type="match status" value="1"/>
</dbReference>
<gene>
    <name evidence="14" type="primary">dnaN</name>
    <name evidence="14" type="ORF">ACFQHW_02535</name>
</gene>
<evidence type="ECO:0000256" key="6">
    <source>
        <dbReference type="ARBA" id="ARBA00022695"/>
    </source>
</evidence>
<dbReference type="SUPFAM" id="SSF55979">
    <property type="entry name" value="DNA clamp"/>
    <property type="match status" value="3"/>
</dbReference>
<keyword evidence="9" id="KW-0238">DNA-binding</keyword>
<comment type="subunit">
    <text evidence="10">Forms a ring-shaped head-to-tail homodimer around DNA.</text>
</comment>
<dbReference type="InterPro" id="IPR022634">
    <property type="entry name" value="DNA_polIII_beta_N"/>
</dbReference>
<dbReference type="PANTHER" id="PTHR30478:SF0">
    <property type="entry name" value="BETA SLIDING CLAMP"/>
    <property type="match status" value="1"/>
</dbReference>
<evidence type="ECO:0000256" key="3">
    <source>
        <dbReference type="ARBA" id="ARBA00021035"/>
    </source>
</evidence>
<dbReference type="EMBL" id="JBHSSM010000007">
    <property type="protein sequence ID" value="MFC6314443.1"/>
    <property type="molecule type" value="Genomic_DNA"/>
</dbReference>
<evidence type="ECO:0000313" key="15">
    <source>
        <dbReference type="Proteomes" id="UP001596310"/>
    </source>
</evidence>
<feature type="domain" description="DNA polymerase III beta sliding clamp central" evidence="12">
    <location>
        <begin position="137"/>
        <end position="249"/>
    </location>
</feature>
<dbReference type="SMART" id="SM00480">
    <property type="entry name" value="POL3Bc"/>
    <property type="match status" value="1"/>
</dbReference>
<evidence type="ECO:0000256" key="9">
    <source>
        <dbReference type="ARBA" id="ARBA00023125"/>
    </source>
</evidence>
<dbReference type="PIRSF" id="PIRSF000804">
    <property type="entry name" value="DNA_pol_III_b"/>
    <property type="match status" value="1"/>
</dbReference>
<proteinExistence type="inferred from homology"/>
<dbReference type="Pfam" id="PF02767">
    <property type="entry name" value="DNA_pol3_beta_2"/>
    <property type="match status" value="1"/>
</dbReference>
<keyword evidence="6 10" id="KW-0548">Nucleotidyltransferase</keyword>
<dbReference type="PANTHER" id="PTHR30478">
    <property type="entry name" value="DNA POLYMERASE III SUBUNIT BETA"/>
    <property type="match status" value="1"/>
</dbReference>
<dbReference type="InterPro" id="IPR001001">
    <property type="entry name" value="DNA_polIII_beta"/>
</dbReference>
<protein>
    <recommendedName>
        <fullName evidence="3 10">Beta sliding clamp</fullName>
    </recommendedName>
</protein>